<dbReference type="PANTHER" id="PTHR32309:SF13">
    <property type="entry name" value="FERRIC ENTEROBACTIN TRANSPORT PROTEIN FEPE"/>
    <property type="match status" value="1"/>
</dbReference>
<proteinExistence type="inferred from homology"/>
<evidence type="ECO:0000256" key="5">
    <source>
        <dbReference type="ARBA" id="ARBA00022741"/>
    </source>
</evidence>
<dbReference type="InterPro" id="IPR027417">
    <property type="entry name" value="P-loop_NTPase"/>
</dbReference>
<dbReference type="GO" id="GO:0042802">
    <property type="term" value="F:identical protein binding"/>
    <property type="evidence" value="ECO:0007669"/>
    <property type="project" value="UniProtKB-ARBA"/>
</dbReference>
<dbReference type="CDD" id="cd05387">
    <property type="entry name" value="BY-kinase"/>
    <property type="match status" value="1"/>
</dbReference>
<evidence type="ECO:0000259" key="12">
    <source>
        <dbReference type="Pfam" id="PF13614"/>
    </source>
</evidence>
<keyword evidence="11" id="KW-0472">Membrane</keyword>
<dbReference type="NCBIfam" id="TIGR01007">
    <property type="entry name" value="eps_fam"/>
    <property type="match status" value="1"/>
</dbReference>
<dbReference type="AlphaFoldDB" id="A0A6C0GGI1"/>
<dbReference type="EC" id="2.7.10.2" evidence="3"/>
<keyword evidence="4 13" id="KW-0808">Transferase</keyword>
<dbReference type="Proteomes" id="UP000480178">
    <property type="component" value="Chromosome"/>
</dbReference>
<dbReference type="Pfam" id="PF13614">
    <property type="entry name" value="AAA_31"/>
    <property type="match status" value="1"/>
</dbReference>
<dbReference type="GO" id="GO:0005524">
    <property type="term" value="F:ATP binding"/>
    <property type="evidence" value="ECO:0007669"/>
    <property type="project" value="UniProtKB-KW"/>
</dbReference>
<feature type="domain" description="AAA" evidence="12">
    <location>
        <begin position="604"/>
        <end position="731"/>
    </location>
</feature>
<gene>
    <name evidence="13" type="ORF">GXP67_10875</name>
</gene>
<evidence type="ECO:0000313" key="13">
    <source>
        <dbReference type="EMBL" id="QHT67116.1"/>
    </source>
</evidence>
<comment type="similarity">
    <text evidence="1">Belongs to the CpsD/CapB family.</text>
</comment>
<dbReference type="InterPro" id="IPR025669">
    <property type="entry name" value="AAA_dom"/>
</dbReference>
<dbReference type="InterPro" id="IPR050445">
    <property type="entry name" value="Bact_polysacc_biosynth/exp"/>
</dbReference>
<keyword evidence="14" id="KW-1185">Reference proteome</keyword>
<keyword evidence="11" id="KW-0812">Transmembrane</keyword>
<dbReference type="GO" id="GO:0004715">
    <property type="term" value="F:non-membrane spanning protein tyrosine kinase activity"/>
    <property type="evidence" value="ECO:0007669"/>
    <property type="project" value="UniProtKB-EC"/>
</dbReference>
<comment type="catalytic activity">
    <reaction evidence="9">
        <text>L-tyrosyl-[protein] + ATP = O-phospho-L-tyrosyl-[protein] + ADP + H(+)</text>
        <dbReference type="Rhea" id="RHEA:10596"/>
        <dbReference type="Rhea" id="RHEA-COMP:10136"/>
        <dbReference type="Rhea" id="RHEA-COMP:20101"/>
        <dbReference type="ChEBI" id="CHEBI:15378"/>
        <dbReference type="ChEBI" id="CHEBI:30616"/>
        <dbReference type="ChEBI" id="CHEBI:46858"/>
        <dbReference type="ChEBI" id="CHEBI:61978"/>
        <dbReference type="ChEBI" id="CHEBI:456216"/>
        <dbReference type="EC" id="2.7.10.2"/>
    </reaction>
</comment>
<evidence type="ECO:0000256" key="9">
    <source>
        <dbReference type="ARBA" id="ARBA00051245"/>
    </source>
</evidence>
<dbReference type="RefSeq" id="WP_162443159.1">
    <property type="nucleotide sequence ID" value="NZ_CP048222.1"/>
</dbReference>
<dbReference type="PANTHER" id="PTHR32309">
    <property type="entry name" value="TYROSINE-PROTEIN KINASE"/>
    <property type="match status" value="1"/>
</dbReference>
<sequence length="795" mass="89229">MANQPNESKLDLKQLFSRYFTKWYYFLISLAIALTVAYFHIKLSKRVYGVSATVLIENESAGNKAAGELLEVIDAQKKYIEVEDQIGLLTSFNMVQKAIARLDFGVSYYLIPDILINNLGDQVVEEKVTEEFPFRVILDPSSNQLLNVPIYVKILSKNKYQVQVVGGETAYIYNISTNKTIGETTTPEINKIVNLGDPFKDEHLNFKIFLNPYYETYLTKGKKFFFIINNIGNLTKGYQAKISAKPISRDSRILNLYAEGTVAAKEAKFLDTLISVYLETDLIEKQEANIKAIAFINSQLSTVANQLENSKQALEGYKRTYGTERGVAKLNAYERLEALQLQRSDYTTRLRSLNNTLDYMITGQDLEMSQVPITAGINDQIIIDLVRQLDILYQERAKLALSIRSDNPLYQQQQEKIVNTRNTIIENLRRLVSVVNSSLAVTNQSISQLENNIFRLPQDQRQLEQLQSKKDYNEQTVAFYEQKRAAAEILLATNAPSKKRVDYAKMVGNGPMSPKTNAIYLIAFLVGLFIPAGGILAYDLVNNTIKSKDDVRGVTNIPVLGLIGHSDGKNGILAKTDNHKSALSEAFRSLRVNLQYLAAGMDQKAIGITSSVSGEGKTFCAINLSTVLALSGKRTVLIDVDLRKPKVAAYLGLKNTTGLSSYLIKSSTLEEIIQPTKVKNFDVISSGPIPPNPVEMIELKEMRDLIAKLKAEYDYVIVDTPPLSFVAEYMILKEYLDANIFVVRANYTKREVLDTINELYESKAINNLSIVINDINFSTVYGLSYNGKANGYYKN</sequence>
<evidence type="ECO:0000256" key="8">
    <source>
        <dbReference type="ARBA" id="ARBA00023137"/>
    </source>
</evidence>
<evidence type="ECO:0000256" key="10">
    <source>
        <dbReference type="SAM" id="Coils"/>
    </source>
</evidence>
<feature type="coiled-coil region" evidence="10">
    <location>
        <begin position="300"/>
        <end position="356"/>
    </location>
</feature>
<reference evidence="13 14" key="1">
    <citation type="submission" date="2020-01" db="EMBL/GenBank/DDBJ databases">
        <authorList>
            <person name="Kim M.K."/>
        </authorList>
    </citation>
    <scope>NUCLEOTIDE SEQUENCE [LARGE SCALE GENOMIC DNA]</scope>
    <source>
        <strain evidence="13 14">172606-1</strain>
    </source>
</reference>
<evidence type="ECO:0000256" key="2">
    <source>
        <dbReference type="ARBA" id="ARBA00008883"/>
    </source>
</evidence>
<evidence type="ECO:0000313" key="14">
    <source>
        <dbReference type="Proteomes" id="UP000480178"/>
    </source>
</evidence>
<keyword evidence="7" id="KW-0067">ATP-binding</keyword>
<evidence type="ECO:0000256" key="1">
    <source>
        <dbReference type="ARBA" id="ARBA00007316"/>
    </source>
</evidence>
<protein>
    <recommendedName>
        <fullName evidence="3">non-specific protein-tyrosine kinase</fullName>
        <ecNumber evidence="3">2.7.10.2</ecNumber>
    </recommendedName>
</protein>
<dbReference type="SUPFAM" id="SSF52540">
    <property type="entry name" value="P-loop containing nucleoside triphosphate hydrolases"/>
    <property type="match status" value="1"/>
</dbReference>
<name>A0A6C0GGI1_9BACT</name>
<dbReference type="GO" id="GO:0005886">
    <property type="term" value="C:plasma membrane"/>
    <property type="evidence" value="ECO:0007669"/>
    <property type="project" value="UniProtKB-ARBA"/>
</dbReference>
<dbReference type="InterPro" id="IPR005702">
    <property type="entry name" value="Wzc-like_C"/>
</dbReference>
<dbReference type="KEGG" id="rhoz:GXP67_10875"/>
<evidence type="ECO:0000256" key="7">
    <source>
        <dbReference type="ARBA" id="ARBA00022840"/>
    </source>
</evidence>
<evidence type="ECO:0000256" key="4">
    <source>
        <dbReference type="ARBA" id="ARBA00022679"/>
    </source>
</evidence>
<evidence type="ECO:0000256" key="3">
    <source>
        <dbReference type="ARBA" id="ARBA00011903"/>
    </source>
</evidence>
<keyword evidence="10" id="KW-0175">Coiled coil</keyword>
<keyword evidence="8" id="KW-0829">Tyrosine-protein kinase</keyword>
<feature type="transmembrane region" description="Helical" evidence="11">
    <location>
        <begin position="518"/>
        <end position="538"/>
    </location>
</feature>
<organism evidence="13 14">
    <name type="scientific">Rhodocytophaga rosea</name>
    <dbReference type="NCBI Taxonomy" id="2704465"/>
    <lineage>
        <taxon>Bacteria</taxon>
        <taxon>Pseudomonadati</taxon>
        <taxon>Bacteroidota</taxon>
        <taxon>Cytophagia</taxon>
        <taxon>Cytophagales</taxon>
        <taxon>Rhodocytophagaceae</taxon>
        <taxon>Rhodocytophaga</taxon>
    </lineage>
</organism>
<dbReference type="FunFam" id="3.40.50.300:FF:000527">
    <property type="entry name" value="Tyrosine-protein kinase etk"/>
    <property type="match status" value="1"/>
</dbReference>
<keyword evidence="5" id="KW-0547">Nucleotide-binding</keyword>
<dbReference type="Gene3D" id="3.40.50.300">
    <property type="entry name" value="P-loop containing nucleotide triphosphate hydrolases"/>
    <property type="match status" value="1"/>
</dbReference>
<keyword evidence="11" id="KW-1133">Transmembrane helix</keyword>
<comment type="similarity">
    <text evidence="2">Belongs to the etk/wzc family.</text>
</comment>
<evidence type="ECO:0000256" key="11">
    <source>
        <dbReference type="SAM" id="Phobius"/>
    </source>
</evidence>
<evidence type="ECO:0000256" key="6">
    <source>
        <dbReference type="ARBA" id="ARBA00022777"/>
    </source>
</evidence>
<dbReference type="EMBL" id="CP048222">
    <property type="protein sequence ID" value="QHT67116.1"/>
    <property type="molecule type" value="Genomic_DNA"/>
</dbReference>
<accession>A0A6C0GGI1</accession>
<keyword evidence="6 13" id="KW-0418">Kinase</keyword>
<feature type="transmembrane region" description="Helical" evidence="11">
    <location>
        <begin position="23"/>
        <end position="41"/>
    </location>
</feature>